<dbReference type="Pfam" id="PF00561">
    <property type="entry name" value="Abhydrolase_1"/>
    <property type="match status" value="1"/>
</dbReference>
<dbReference type="AlphaFoldDB" id="A0A1M6FTU3"/>
<dbReference type="RefSeq" id="WP_073473376.1">
    <property type="nucleotide sequence ID" value="NZ_FQZU01000003.1"/>
</dbReference>
<dbReference type="PANTHER" id="PTHR43433">
    <property type="entry name" value="HYDROLASE, ALPHA/BETA FOLD FAMILY PROTEIN"/>
    <property type="match status" value="1"/>
</dbReference>
<reference evidence="3" key="1">
    <citation type="submission" date="2016-11" db="EMBL/GenBank/DDBJ databases">
        <authorList>
            <person name="Varghese N."/>
            <person name="Submissions S."/>
        </authorList>
    </citation>
    <scope>NUCLEOTIDE SEQUENCE [LARGE SCALE GENOMIC DNA]</scope>
    <source>
        <strain evidence="3">DSM 16219</strain>
    </source>
</reference>
<evidence type="ECO:0000313" key="2">
    <source>
        <dbReference type="EMBL" id="SHJ01095.1"/>
    </source>
</evidence>
<dbReference type="OrthoDB" id="9805423at2"/>
<dbReference type="GO" id="GO:0004806">
    <property type="term" value="F:triacylglycerol lipase activity"/>
    <property type="evidence" value="ECO:0007669"/>
    <property type="project" value="TreeGrafter"/>
</dbReference>
<keyword evidence="3" id="KW-1185">Reference proteome</keyword>
<protein>
    <submittedName>
        <fullName evidence="2">Pimeloyl-ACP methyl ester carboxylesterase</fullName>
    </submittedName>
</protein>
<dbReference type="EMBL" id="FQZU01000003">
    <property type="protein sequence ID" value="SHJ01095.1"/>
    <property type="molecule type" value="Genomic_DNA"/>
</dbReference>
<dbReference type="GO" id="GO:0046503">
    <property type="term" value="P:glycerolipid catabolic process"/>
    <property type="evidence" value="ECO:0007669"/>
    <property type="project" value="TreeGrafter"/>
</dbReference>
<accession>A0A1M6FTU3</accession>
<dbReference type="Gene3D" id="3.40.50.1820">
    <property type="entry name" value="alpha/beta hydrolase"/>
    <property type="match status" value="1"/>
</dbReference>
<dbReference type="SUPFAM" id="SSF53474">
    <property type="entry name" value="alpha/beta-Hydrolases"/>
    <property type="match status" value="1"/>
</dbReference>
<dbReference type="STRING" id="1121393.SAMN02745216_00909"/>
<organism evidence="2 3">
    <name type="scientific">Desulfatibacillum alkenivorans DSM 16219</name>
    <dbReference type="NCBI Taxonomy" id="1121393"/>
    <lineage>
        <taxon>Bacteria</taxon>
        <taxon>Pseudomonadati</taxon>
        <taxon>Thermodesulfobacteriota</taxon>
        <taxon>Desulfobacteria</taxon>
        <taxon>Desulfobacterales</taxon>
        <taxon>Desulfatibacillaceae</taxon>
        <taxon>Desulfatibacillum</taxon>
    </lineage>
</organism>
<dbReference type="InterPro" id="IPR029058">
    <property type="entry name" value="AB_hydrolase_fold"/>
</dbReference>
<proteinExistence type="predicted"/>
<dbReference type="InterPro" id="IPR000073">
    <property type="entry name" value="AB_hydrolase_1"/>
</dbReference>
<feature type="domain" description="AB hydrolase-1" evidence="1">
    <location>
        <begin position="31"/>
        <end position="307"/>
    </location>
</feature>
<evidence type="ECO:0000313" key="3">
    <source>
        <dbReference type="Proteomes" id="UP000183994"/>
    </source>
</evidence>
<sequence>MKTLAPYHPEKFITNGDIEIAYDAFGDPRAKPLLLIMGLADQMITWHEKLCRVLADRGFFVIRFDNRDIGRSTWLEDEGAPNIPLLVLKKLLGMPVKTPYTLKDMALDALAVLDALGLESAHVMGASMGGMIAQTLALDHPERVRSLVSLISAPDILPNKNALKGMGKDIGDWIAGRDSDFQTISPSPSVFPFLLNPMPTDREGFVAFYTRLNLTVNGKGAPLNQEESRAHAHELFDRGLCPNGALRQLAGILASPSRNQRLKGLKTPALVIHGAKDPLIPVRLGMETARLIPGARLKIIKNMGHWLPLPVWGELLASLESFWDSCASRPFIVTG</sequence>
<evidence type="ECO:0000259" key="1">
    <source>
        <dbReference type="Pfam" id="PF00561"/>
    </source>
</evidence>
<dbReference type="PANTHER" id="PTHR43433:SF5">
    <property type="entry name" value="AB HYDROLASE-1 DOMAIN-CONTAINING PROTEIN"/>
    <property type="match status" value="1"/>
</dbReference>
<gene>
    <name evidence="2" type="ORF">SAMN02745216_00909</name>
</gene>
<dbReference type="Proteomes" id="UP000183994">
    <property type="component" value="Unassembled WGS sequence"/>
</dbReference>
<name>A0A1M6FTU3_9BACT</name>
<dbReference type="InterPro" id="IPR050471">
    <property type="entry name" value="AB_hydrolase"/>
</dbReference>